<keyword evidence="5" id="KW-1015">Disulfide bond</keyword>
<feature type="domain" description="Peptidase S1" evidence="8">
    <location>
        <begin position="29"/>
        <end position="255"/>
    </location>
</feature>
<evidence type="ECO:0000256" key="1">
    <source>
        <dbReference type="ARBA" id="ARBA00007664"/>
    </source>
</evidence>
<dbReference type="InterPro" id="IPR033116">
    <property type="entry name" value="TRYPSIN_SER"/>
</dbReference>
<dbReference type="PANTHER" id="PTHR24276">
    <property type="entry name" value="POLYSERASE-RELATED"/>
    <property type="match status" value="1"/>
</dbReference>
<dbReference type="InterPro" id="IPR043504">
    <property type="entry name" value="Peptidase_S1_PA_chymotrypsin"/>
</dbReference>
<evidence type="ECO:0000256" key="2">
    <source>
        <dbReference type="ARBA" id="ARBA00022670"/>
    </source>
</evidence>
<dbReference type="SMART" id="SM00020">
    <property type="entry name" value="Tryp_SPc"/>
    <property type="match status" value="1"/>
</dbReference>
<protein>
    <submittedName>
        <fullName evidence="10">Peptidase S1 domain-containing protein</fullName>
    </submittedName>
</protein>
<evidence type="ECO:0000313" key="9">
    <source>
        <dbReference type="Proteomes" id="UP000095287"/>
    </source>
</evidence>
<dbReference type="CDD" id="cd00190">
    <property type="entry name" value="Tryp_SPc"/>
    <property type="match status" value="1"/>
</dbReference>
<keyword evidence="4 6" id="KW-0720">Serine protease</keyword>
<dbReference type="AlphaFoldDB" id="A0A1I8AJQ7"/>
<dbReference type="Proteomes" id="UP000095287">
    <property type="component" value="Unplaced"/>
</dbReference>
<evidence type="ECO:0000256" key="3">
    <source>
        <dbReference type="ARBA" id="ARBA00022801"/>
    </source>
</evidence>
<dbReference type="InterPro" id="IPR050430">
    <property type="entry name" value="Peptidase_S1"/>
</dbReference>
<keyword evidence="7" id="KW-0732">Signal</keyword>
<dbReference type="Gene3D" id="2.40.10.10">
    <property type="entry name" value="Trypsin-like serine proteases"/>
    <property type="match status" value="1"/>
</dbReference>
<keyword evidence="3 6" id="KW-0378">Hydrolase</keyword>
<dbReference type="Pfam" id="PF00089">
    <property type="entry name" value="Trypsin"/>
    <property type="match status" value="1"/>
</dbReference>
<feature type="signal peptide" evidence="7">
    <location>
        <begin position="1"/>
        <end position="19"/>
    </location>
</feature>
<dbReference type="PROSITE" id="PS00135">
    <property type="entry name" value="TRYPSIN_SER"/>
    <property type="match status" value="1"/>
</dbReference>
<keyword evidence="2 6" id="KW-0645">Protease</keyword>
<evidence type="ECO:0000259" key="8">
    <source>
        <dbReference type="PROSITE" id="PS50240"/>
    </source>
</evidence>
<dbReference type="InterPro" id="IPR001254">
    <property type="entry name" value="Trypsin_dom"/>
</dbReference>
<evidence type="ECO:0000256" key="6">
    <source>
        <dbReference type="RuleBase" id="RU363034"/>
    </source>
</evidence>
<evidence type="ECO:0000256" key="5">
    <source>
        <dbReference type="ARBA" id="ARBA00023157"/>
    </source>
</evidence>
<dbReference type="PROSITE" id="PS50240">
    <property type="entry name" value="TRYPSIN_DOM"/>
    <property type="match status" value="1"/>
</dbReference>
<reference evidence="10" key="1">
    <citation type="submission" date="2016-11" db="UniProtKB">
        <authorList>
            <consortium name="WormBaseParasite"/>
        </authorList>
    </citation>
    <scope>IDENTIFICATION</scope>
</reference>
<sequence>MSSFLNGVLLLGSLALASSQDYPNFEPKIIGGQKVPPGKHPYFASLANRSGRFCGGSIIGTHFILTAAHCIRTPFYNFTKATHKSLFHVRVGQGTSMERRYKIANYAIAVGFNGTSLDDIAIIETEKRIVFNKAVHPICLPLRSLQEGDEATAMGYGRINAKDYYSAPSTLMELTGTVRPGKECEDEEPHKHPEELMCFGSPTGNVCNGDSGGPVVSGHFQYGIASSTYFGCPRGKPGTFTRVSTYCDQIYRATQGRVQCRASYEC</sequence>
<evidence type="ECO:0000313" key="10">
    <source>
        <dbReference type="WBParaSite" id="L893_g6178.t1"/>
    </source>
</evidence>
<comment type="similarity">
    <text evidence="1">Belongs to the peptidase S1 family.</text>
</comment>
<dbReference type="InterPro" id="IPR001314">
    <property type="entry name" value="Peptidase_S1A"/>
</dbReference>
<dbReference type="WBParaSite" id="L893_g6178.t1">
    <property type="protein sequence ID" value="L893_g6178.t1"/>
    <property type="gene ID" value="L893_g6178"/>
</dbReference>
<dbReference type="FunFam" id="2.40.10.10:FF:000068">
    <property type="entry name" value="transmembrane protease serine 2"/>
    <property type="match status" value="1"/>
</dbReference>
<evidence type="ECO:0000256" key="4">
    <source>
        <dbReference type="ARBA" id="ARBA00022825"/>
    </source>
</evidence>
<dbReference type="PANTHER" id="PTHR24276:SF98">
    <property type="entry name" value="FI18310P1-RELATED"/>
    <property type="match status" value="1"/>
</dbReference>
<dbReference type="InterPro" id="IPR018114">
    <property type="entry name" value="TRYPSIN_HIS"/>
</dbReference>
<dbReference type="PROSITE" id="PS00134">
    <property type="entry name" value="TRYPSIN_HIS"/>
    <property type="match status" value="1"/>
</dbReference>
<feature type="chain" id="PRO_5009314734" evidence="7">
    <location>
        <begin position="20"/>
        <end position="266"/>
    </location>
</feature>
<dbReference type="PRINTS" id="PR00722">
    <property type="entry name" value="CHYMOTRYPSIN"/>
</dbReference>
<evidence type="ECO:0000256" key="7">
    <source>
        <dbReference type="SAM" id="SignalP"/>
    </source>
</evidence>
<keyword evidence="9" id="KW-1185">Reference proteome</keyword>
<dbReference type="GO" id="GO:0006508">
    <property type="term" value="P:proteolysis"/>
    <property type="evidence" value="ECO:0007669"/>
    <property type="project" value="UniProtKB-KW"/>
</dbReference>
<dbReference type="SUPFAM" id="SSF50494">
    <property type="entry name" value="Trypsin-like serine proteases"/>
    <property type="match status" value="1"/>
</dbReference>
<organism evidence="9 10">
    <name type="scientific">Steinernema glaseri</name>
    <dbReference type="NCBI Taxonomy" id="37863"/>
    <lineage>
        <taxon>Eukaryota</taxon>
        <taxon>Metazoa</taxon>
        <taxon>Ecdysozoa</taxon>
        <taxon>Nematoda</taxon>
        <taxon>Chromadorea</taxon>
        <taxon>Rhabditida</taxon>
        <taxon>Tylenchina</taxon>
        <taxon>Panagrolaimomorpha</taxon>
        <taxon>Strongyloidoidea</taxon>
        <taxon>Steinernematidae</taxon>
        <taxon>Steinernema</taxon>
    </lineage>
</organism>
<proteinExistence type="inferred from homology"/>
<accession>A0A1I8AJQ7</accession>
<dbReference type="InterPro" id="IPR009003">
    <property type="entry name" value="Peptidase_S1_PA"/>
</dbReference>
<name>A0A1I8AJQ7_9BILA</name>
<dbReference type="GO" id="GO:0004252">
    <property type="term" value="F:serine-type endopeptidase activity"/>
    <property type="evidence" value="ECO:0007669"/>
    <property type="project" value="InterPro"/>
</dbReference>